<feature type="domain" description="DUF3097" evidence="3">
    <location>
        <begin position="19"/>
        <end position="78"/>
    </location>
</feature>
<feature type="compositionally biased region" description="Basic residues" evidence="1">
    <location>
        <begin position="278"/>
        <end position="287"/>
    </location>
</feature>
<reference evidence="4 5" key="1">
    <citation type="submission" date="2020-03" db="EMBL/GenBank/DDBJ databases">
        <title>Whole genome shotgun sequence of Phytohabitans rumicis NBRC 108638.</title>
        <authorList>
            <person name="Komaki H."/>
            <person name="Tamura T."/>
        </authorList>
    </citation>
    <scope>NUCLEOTIDE SEQUENCE [LARGE SCALE GENOMIC DNA]</scope>
    <source>
        <strain evidence="4 5">NBRC 108638</strain>
    </source>
</reference>
<keyword evidence="5" id="KW-1185">Reference proteome</keyword>
<dbReference type="Pfam" id="PF22845">
    <property type="entry name" value="DUF3097_N"/>
    <property type="match status" value="1"/>
</dbReference>
<feature type="domain" description="DUF3097" evidence="2">
    <location>
        <begin position="108"/>
        <end position="230"/>
    </location>
</feature>
<evidence type="ECO:0008006" key="6">
    <source>
        <dbReference type="Google" id="ProtNLM"/>
    </source>
</evidence>
<accession>A0A6V8L6V2</accession>
<dbReference type="AlphaFoldDB" id="A0A6V8L6V2"/>
<gene>
    <name evidence="4" type="ORF">Prum_066240</name>
</gene>
<name>A0A6V8L6V2_9ACTN</name>
<evidence type="ECO:0000313" key="4">
    <source>
        <dbReference type="EMBL" id="GFJ92982.1"/>
    </source>
</evidence>
<proteinExistence type="predicted"/>
<evidence type="ECO:0000259" key="2">
    <source>
        <dbReference type="Pfam" id="PF11296"/>
    </source>
</evidence>
<organism evidence="4 5">
    <name type="scientific">Phytohabitans rumicis</name>
    <dbReference type="NCBI Taxonomy" id="1076125"/>
    <lineage>
        <taxon>Bacteria</taxon>
        <taxon>Bacillati</taxon>
        <taxon>Actinomycetota</taxon>
        <taxon>Actinomycetes</taxon>
        <taxon>Micromonosporales</taxon>
        <taxon>Micromonosporaceae</taxon>
    </lineage>
</organism>
<dbReference type="Pfam" id="PF11296">
    <property type="entry name" value="DUF3097_C"/>
    <property type="match status" value="1"/>
</dbReference>
<dbReference type="InterPro" id="IPR053883">
    <property type="entry name" value="DUF3097_N"/>
</dbReference>
<evidence type="ECO:0000313" key="5">
    <source>
        <dbReference type="Proteomes" id="UP000482960"/>
    </source>
</evidence>
<dbReference type="EMBL" id="BLPG01000001">
    <property type="protein sequence ID" value="GFJ92982.1"/>
    <property type="molecule type" value="Genomic_DNA"/>
</dbReference>
<feature type="compositionally biased region" description="Basic and acidic residues" evidence="1">
    <location>
        <begin position="264"/>
        <end position="276"/>
    </location>
</feature>
<feature type="region of interest" description="Disordered" evidence="1">
    <location>
        <begin position="254"/>
        <end position="287"/>
    </location>
</feature>
<dbReference type="InterPro" id="IPR021447">
    <property type="entry name" value="DUF3097_C"/>
</dbReference>
<feature type="compositionally biased region" description="Low complexity" evidence="1">
    <location>
        <begin position="254"/>
        <end position="263"/>
    </location>
</feature>
<reference evidence="4 5" key="2">
    <citation type="submission" date="2020-03" db="EMBL/GenBank/DDBJ databases">
        <authorList>
            <person name="Ichikawa N."/>
            <person name="Kimura A."/>
            <person name="Kitahashi Y."/>
            <person name="Uohara A."/>
        </authorList>
    </citation>
    <scope>NUCLEOTIDE SEQUENCE [LARGE SCALE GENOMIC DNA]</scope>
    <source>
        <strain evidence="4 5">NBRC 108638</strain>
    </source>
</reference>
<evidence type="ECO:0000256" key="1">
    <source>
        <dbReference type="SAM" id="MobiDB-lite"/>
    </source>
</evidence>
<dbReference type="Proteomes" id="UP000482960">
    <property type="component" value="Unassembled WGS sequence"/>
</dbReference>
<sequence length="287" mass="31427">MYGEDVLAGNWRRRKTIPEVDAELDLVVEDAGSGFCGAVVGFEYGAVVLEDRHGKRRNFPLALAAFLLDGQPVTLRKPVRPTGTAARRRTASGSIAVDGVRAQVAKASRIWVEGIHDAAMVERIWGDDLRIEGVVVEPLDGIDALAEAVRDFGPGPGRRLGVLVDHLVAGSKESRIVAAVTSPHVLVTGHPYVDIWQAVKPERLGIRAWPVVPPGQPWKEGVCASLGWPTRRRCGATFCPKWIATRTWRLRSSTRWSGSSTSRQSDRAVRHRDGLSRQRARRGAAQN</sequence>
<protein>
    <recommendedName>
        <fullName evidence="6">DUF3097 domain-containing protein</fullName>
    </recommendedName>
</protein>
<evidence type="ECO:0000259" key="3">
    <source>
        <dbReference type="Pfam" id="PF22845"/>
    </source>
</evidence>
<comment type="caution">
    <text evidence="4">The sequence shown here is derived from an EMBL/GenBank/DDBJ whole genome shotgun (WGS) entry which is preliminary data.</text>
</comment>